<evidence type="ECO:0000256" key="3">
    <source>
        <dbReference type="ARBA" id="ARBA00022475"/>
    </source>
</evidence>
<dbReference type="STRING" id="59919.PMM0749"/>
<evidence type="ECO:0000256" key="4">
    <source>
        <dbReference type="ARBA" id="ARBA00022692"/>
    </source>
</evidence>
<evidence type="ECO:0000256" key="7">
    <source>
        <dbReference type="SAM" id="Phobius"/>
    </source>
</evidence>
<evidence type="ECO:0000259" key="8">
    <source>
        <dbReference type="Pfam" id="PF02687"/>
    </source>
</evidence>
<dbReference type="PIRSF" id="PIRSF031773">
    <property type="entry name" value="DevC"/>
    <property type="match status" value="1"/>
</dbReference>
<dbReference type="KEGG" id="pmm:PMM0749"/>
<accession>Q7V1V4</accession>
<dbReference type="eggNOG" id="COG0577">
    <property type="taxonomic scope" value="Bacteria"/>
</dbReference>
<evidence type="ECO:0000256" key="6">
    <source>
        <dbReference type="ARBA" id="ARBA00023136"/>
    </source>
</evidence>
<reference evidence="9 10" key="1">
    <citation type="journal article" date="2003" name="Nature">
        <title>Genome divergence in two Prochlorococcus ecotypes reflects oceanic niche differentiation.</title>
        <authorList>
            <person name="Rocap G."/>
            <person name="Larimer F.W."/>
            <person name="Lamerdin J.E."/>
            <person name="Malfatti S."/>
            <person name="Chain P."/>
            <person name="Ahlgren N.A."/>
            <person name="Arellano A."/>
            <person name="Coleman M."/>
            <person name="Hauser L."/>
            <person name="Hess W.R."/>
            <person name="Johnson Z.I."/>
            <person name="Land M.L."/>
            <person name="Lindell D."/>
            <person name="Post A.F."/>
            <person name="Regala W."/>
            <person name="Shah M."/>
            <person name="Shaw S.L."/>
            <person name="Steglich C."/>
            <person name="Sullivan M.B."/>
            <person name="Ting C.S."/>
            <person name="Tolonen A."/>
            <person name="Webb E.A."/>
            <person name="Zinser E.R."/>
            <person name="Chisholm S.W."/>
        </authorList>
    </citation>
    <scope>NUCLEOTIDE SEQUENCE [LARGE SCALE GENOMIC DNA]</scope>
    <source>
        <strain evidence="10">CCMP1986 / NIES-2087 / MED4</strain>
    </source>
</reference>
<dbReference type="InterPro" id="IPR003838">
    <property type="entry name" value="ABC3_permease_C"/>
</dbReference>
<dbReference type="HOGENOM" id="CLU_000604_8_9_3"/>
<dbReference type="PANTHER" id="PTHR43738:SF1">
    <property type="entry name" value="HEMIN TRANSPORT SYSTEM PERMEASE PROTEIN HRTB-RELATED"/>
    <property type="match status" value="1"/>
</dbReference>
<feature type="transmembrane region" description="Helical" evidence="7">
    <location>
        <begin position="24"/>
        <end position="42"/>
    </location>
</feature>
<feature type="domain" description="ABC3 transporter permease C-terminal" evidence="8">
    <location>
        <begin position="276"/>
        <end position="384"/>
    </location>
</feature>
<keyword evidence="6 7" id="KW-0472">Membrane</keyword>
<dbReference type="AlphaFoldDB" id="Q7V1V4"/>
<keyword evidence="4 7" id="KW-0812">Transmembrane</keyword>
<dbReference type="InterPro" id="IPR051125">
    <property type="entry name" value="ABC-4/HrtB_transporter"/>
</dbReference>
<gene>
    <name evidence="9" type="ordered locus">PMM0749</name>
</gene>
<dbReference type="NCBIfam" id="TIGR01185">
    <property type="entry name" value="devC"/>
    <property type="match status" value="1"/>
</dbReference>
<evidence type="ECO:0000256" key="5">
    <source>
        <dbReference type="ARBA" id="ARBA00022989"/>
    </source>
</evidence>
<dbReference type="InterPro" id="IPR005891">
    <property type="entry name" value="DevC"/>
</dbReference>
<keyword evidence="3" id="KW-1003">Cell membrane</keyword>
<dbReference type="EMBL" id="BX548174">
    <property type="protein sequence ID" value="CAE19208.1"/>
    <property type="molecule type" value="Genomic_DNA"/>
</dbReference>
<evidence type="ECO:0000256" key="1">
    <source>
        <dbReference type="ARBA" id="ARBA00004651"/>
    </source>
</evidence>
<sequence>MINFSFIKFRKIPLAWLLLTRQPLRLIVAIAGISFAGILMFMQLGFRDGLFDTSVTIHKLLDADLVLISPRSKSSISMSGFPKRRLIQTLALEDVEKTAPVNLTYLLWRNPENLKTRSILTLGFNPSDSLLLDDGFSRKADKLKNPGRVLFDKLSRPEFGPIEDWFLSEKRVETEVAGKRVLVEGLVELGPSFGADGNLITSRETYLRLFPANPKGSIEIGLVKLQNGSNPILVSEILNKSLPNDVRVLTKDQFIEFEKNYWKNSTAIGFIFSLGALMGFVVGCVVVYQILYSDVTDHLPEYATLLAMGYRLKTLFFVVAREGFLLALFGYLPAYFSGQILYSIIRNSTKLPIVMDANKTILIFILVLVMCMGSAGIAMRKLVDADPAEIF</sequence>
<dbReference type="Proteomes" id="UP000001026">
    <property type="component" value="Chromosome"/>
</dbReference>
<feature type="transmembrane region" description="Helical" evidence="7">
    <location>
        <begin position="324"/>
        <end position="345"/>
    </location>
</feature>
<dbReference type="GO" id="GO:0005886">
    <property type="term" value="C:plasma membrane"/>
    <property type="evidence" value="ECO:0007669"/>
    <property type="project" value="UniProtKB-SubCell"/>
</dbReference>
<keyword evidence="2" id="KW-0813">Transport</keyword>
<evidence type="ECO:0000313" key="10">
    <source>
        <dbReference type="Proteomes" id="UP000001026"/>
    </source>
</evidence>
<name>Q7V1V4_PROMP</name>
<feature type="transmembrane region" description="Helical" evidence="7">
    <location>
        <begin position="357"/>
        <end position="379"/>
    </location>
</feature>
<protein>
    <submittedName>
        <fullName evidence="9">ABC-transporter, membrane spanning component</fullName>
    </submittedName>
</protein>
<evidence type="ECO:0000256" key="2">
    <source>
        <dbReference type="ARBA" id="ARBA00022448"/>
    </source>
</evidence>
<organism evidence="9 10">
    <name type="scientific">Prochlorococcus marinus subsp. pastoris (strain CCMP1986 / NIES-2087 / MED4)</name>
    <dbReference type="NCBI Taxonomy" id="59919"/>
    <lineage>
        <taxon>Bacteria</taxon>
        <taxon>Bacillati</taxon>
        <taxon>Cyanobacteriota</taxon>
        <taxon>Cyanophyceae</taxon>
        <taxon>Synechococcales</taxon>
        <taxon>Prochlorococcaceae</taxon>
        <taxon>Prochlorococcus</taxon>
    </lineage>
</organism>
<proteinExistence type="predicted"/>
<keyword evidence="5 7" id="KW-1133">Transmembrane helix</keyword>
<evidence type="ECO:0000313" key="9">
    <source>
        <dbReference type="EMBL" id="CAE19208.1"/>
    </source>
</evidence>
<comment type="subcellular location">
    <subcellularLocation>
        <location evidence="1">Cell membrane</location>
        <topology evidence="1">Multi-pass membrane protein</topology>
    </subcellularLocation>
</comment>
<dbReference type="Pfam" id="PF02687">
    <property type="entry name" value="FtsX"/>
    <property type="match status" value="1"/>
</dbReference>
<dbReference type="PANTHER" id="PTHR43738">
    <property type="entry name" value="ABC TRANSPORTER, MEMBRANE PROTEIN"/>
    <property type="match status" value="1"/>
</dbReference>
<feature type="transmembrane region" description="Helical" evidence="7">
    <location>
        <begin position="267"/>
        <end position="291"/>
    </location>
</feature>